<evidence type="ECO:0000313" key="5">
    <source>
        <dbReference type="EMBL" id="SFI54843.1"/>
    </source>
</evidence>
<dbReference type="EMBL" id="FOQU01000003">
    <property type="protein sequence ID" value="SFI54843.1"/>
    <property type="molecule type" value="Genomic_DNA"/>
</dbReference>
<name>A0A1I3J3T2_9BURK</name>
<dbReference type="RefSeq" id="WP_091011444.1">
    <property type="nucleotide sequence ID" value="NZ_FOQU01000003.1"/>
</dbReference>
<dbReference type="AlphaFoldDB" id="A0A1I3J3T2"/>
<dbReference type="PROSITE" id="PS00600">
    <property type="entry name" value="AA_TRANSFER_CLASS_3"/>
    <property type="match status" value="1"/>
</dbReference>
<keyword evidence="3 4" id="KW-0663">Pyridoxal phosphate</keyword>
<dbReference type="SUPFAM" id="SSF53383">
    <property type="entry name" value="PLP-dependent transferases"/>
    <property type="match status" value="1"/>
</dbReference>
<evidence type="ECO:0000256" key="4">
    <source>
        <dbReference type="RuleBase" id="RU003560"/>
    </source>
</evidence>
<dbReference type="GO" id="GO:0030170">
    <property type="term" value="F:pyridoxal phosphate binding"/>
    <property type="evidence" value="ECO:0007669"/>
    <property type="project" value="InterPro"/>
</dbReference>
<dbReference type="Gene3D" id="3.40.640.10">
    <property type="entry name" value="Type I PLP-dependent aspartate aminotransferase-like (Major domain)"/>
    <property type="match status" value="1"/>
</dbReference>
<dbReference type="GO" id="GO:0008483">
    <property type="term" value="F:transaminase activity"/>
    <property type="evidence" value="ECO:0007669"/>
    <property type="project" value="InterPro"/>
</dbReference>
<comment type="cofactor">
    <cofactor evidence="1">
        <name>pyridoxal 5'-phosphate</name>
        <dbReference type="ChEBI" id="CHEBI:597326"/>
    </cofactor>
</comment>
<dbReference type="PANTHER" id="PTHR45688">
    <property type="match status" value="1"/>
</dbReference>
<reference evidence="5 6" key="1">
    <citation type="submission" date="2016-10" db="EMBL/GenBank/DDBJ databases">
        <authorList>
            <person name="de Groot N.N."/>
        </authorList>
    </citation>
    <scope>NUCLEOTIDE SEQUENCE [LARGE SCALE GENOMIC DNA]</scope>
    <source>
        <strain evidence="5 6">LMG 23650</strain>
    </source>
</reference>
<evidence type="ECO:0000256" key="1">
    <source>
        <dbReference type="ARBA" id="ARBA00001933"/>
    </source>
</evidence>
<keyword evidence="5" id="KW-0670">Pyruvate</keyword>
<evidence type="ECO:0000256" key="3">
    <source>
        <dbReference type="ARBA" id="ARBA00022898"/>
    </source>
</evidence>
<dbReference type="InterPro" id="IPR015421">
    <property type="entry name" value="PyrdxlP-dep_Trfase_major"/>
</dbReference>
<evidence type="ECO:0000313" key="6">
    <source>
        <dbReference type="Proteomes" id="UP000199548"/>
    </source>
</evidence>
<dbReference type="Pfam" id="PF00202">
    <property type="entry name" value="Aminotran_3"/>
    <property type="match status" value="1"/>
</dbReference>
<gene>
    <name evidence="5" type="ORF">SAMN05192543_103542</name>
</gene>
<organism evidence="5 6">
    <name type="scientific">Paraburkholderia megapolitana</name>
    <dbReference type="NCBI Taxonomy" id="420953"/>
    <lineage>
        <taxon>Bacteria</taxon>
        <taxon>Pseudomonadati</taxon>
        <taxon>Pseudomonadota</taxon>
        <taxon>Betaproteobacteria</taxon>
        <taxon>Burkholderiales</taxon>
        <taxon>Burkholderiaceae</taxon>
        <taxon>Paraburkholderia</taxon>
    </lineage>
</organism>
<dbReference type="Gene3D" id="3.90.1150.10">
    <property type="entry name" value="Aspartate Aminotransferase, domain 1"/>
    <property type="match status" value="1"/>
</dbReference>
<protein>
    <submittedName>
        <fullName evidence="5">2,2-dialkylglycine decarboxylase (Pyruvate)</fullName>
    </submittedName>
</protein>
<accession>A0A1I3J3T2</accession>
<sequence>MSEGLLQASRDFLVRYGGDAFPNLFTSAKGTIVKDSHGREYLDFTSGQMCATIGHNHPAIVEAVHRAGEKAFHMFSGMIPEVVAELGQTLARDWLPGDLQKTIFINTGSEATEVALRMAKMYTDGYEVLALGGSWHGITGGASTVSFASDRKGYGVPAPGVFLIPEPNAYRPYIPAATPEASALANLNLALKMFDMQSSGRGAAIIVEPIISAGGVLVPPQSFMQALRKAADERGMLLIFDEAQTAFGRIGTRTGSEFFGVVPDIMTMSKTLGGGLPLAAVSTTSKIEEVLHEKHFTFYTSHVSDPLLAEVGLAVLKVIEEENLVARANEMGGYLRSRLEALQQRYEVIGDIRGAGLLLGVELVTDRASRNAAHELGALTTRKCFENGLSMNIRRRPERGSVWRIAPPLTVSTDEIDRAVAILDKALGDSLNEIAGARARAN</sequence>
<keyword evidence="6" id="KW-1185">Reference proteome</keyword>
<dbReference type="CDD" id="cd00610">
    <property type="entry name" value="OAT_like"/>
    <property type="match status" value="1"/>
</dbReference>
<dbReference type="InterPro" id="IPR005814">
    <property type="entry name" value="Aminotrans_3"/>
</dbReference>
<proteinExistence type="inferred from homology"/>
<dbReference type="Proteomes" id="UP000199548">
    <property type="component" value="Unassembled WGS sequence"/>
</dbReference>
<evidence type="ECO:0000256" key="2">
    <source>
        <dbReference type="ARBA" id="ARBA00008954"/>
    </source>
</evidence>
<dbReference type="InterPro" id="IPR015424">
    <property type="entry name" value="PyrdxlP-dep_Trfase"/>
</dbReference>
<dbReference type="STRING" id="420953.SAMN05192543_103542"/>
<dbReference type="PANTHER" id="PTHR45688:SF13">
    <property type="entry name" value="ALANINE--GLYOXYLATE AMINOTRANSFERASE 2-LIKE"/>
    <property type="match status" value="1"/>
</dbReference>
<dbReference type="InterPro" id="IPR049704">
    <property type="entry name" value="Aminotrans_3_PPA_site"/>
</dbReference>
<comment type="similarity">
    <text evidence="2 4">Belongs to the class-III pyridoxal-phosphate-dependent aminotransferase family.</text>
</comment>
<dbReference type="PIRSF" id="PIRSF000521">
    <property type="entry name" value="Transaminase_4ab_Lys_Orn"/>
    <property type="match status" value="1"/>
</dbReference>
<dbReference type="InterPro" id="IPR015422">
    <property type="entry name" value="PyrdxlP-dep_Trfase_small"/>
</dbReference>